<keyword evidence="2" id="KW-1185">Reference proteome</keyword>
<dbReference type="GeneID" id="18242509"/>
<dbReference type="OrthoDB" id="2096182at2759"/>
<dbReference type="PANTHER" id="PTHR33651:SF2">
    <property type="entry name" value="PI3K_PI4K CATALYTIC DOMAIN-CONTAINING PROTEIN"/>
    <property type="match status" value="1"/>
</dbReference>
<protein>
    <submittedName>
        <fullName evidence="1">Uncharacterized protein</fullName>
    </submittedName>
</protein>
<dbReference type="RefSeq" id="XP_006676906.1">
    <property type="nucleotide sequence ID" value="XM_006676843.1"/>
</dbReference>
<proteinExistence type="predicted"/>
<name>F4NVZ5_BATDJ</name>
<dbReference type="EMBL" id="GL882880">
    <property type="protein sequence ID" value="EGF82390.1"/>
    <property type="molecule type" value="Genomic_DNA"/>
</dbReference>
<reference evidence="1 2" key="1">
    <citation type="submission" date="2009-12" db="EMBL/GenBank/DDBJ databases">
        <title>The draft genome of Batrachochytrium dendrobatidis.</title>
        <authorList>
            <consortium name="US DOE Joint Genome Institute (JGI-PGF)"/>
            <person name="Kuo A."/>
            <person name="Salamov A."/>
            <person name="Schmutz J."/>
            <person name="Lucas S."/>
            <person name="Pitluck S."/>
            <person name="Rosenblum E."/>
            <person name="Stajich J."/>
            <person name="Eisen M."/>
            <person name="Grigoriev I.V."/>
        </authorList>
    </citation>
    <scope>NUCLEOTIDE SEQUENCE [LARGE SCALE GENOMIC DNA]</scope>
    <source>
        <strain evidence="2">JAM81 / FGSC 10211</strain>
    </source>
</reference>
<gene>
    <name evidence="1" type="ORF">BATDEDRAFT_86618</name>
</gene>
<sequence length="131" mass="14435">MLSLIQNTDVPSFPCQQWNAKCLLLSQDGPTEDSVKRIRPPDTKELFVYKLLHHIGVGPESHFIIPSYGTKKTIYIATKDCHLVLLSSLTKDTTNKAALLQLDLISRILCLGDCTTNSSNFGQVGEKGEGC</sequence>
<dbReference type="InParanoid" id="F4NVZ5"/>
<dbReference type="HOGENOM" id="CLU_1927200_0_0_1"/>
<dbReference type="AlphaFoldDB" id="F4NVZ5"/>
<evidence type="ECO:0000313" key="2">
    <source>
        <dbReference type="Proteomes" id="UP000007241"/>
    </source>
</evidence>
<organism evidence="1 2">
    <name type="scientific">Batrachochytrium dendrobatidis (strain JAM81 / FGSC 10211)</name>
    <name type="common">Frog chytrid fungus</name>
    <dbReference type="NCBI Taxonomy" id="684364"/>
    <lineage>
        <taxon>Eukaryota</taxon>
        <taxon>Fungi</taxon>
        <taxon>Fungi incertae sedis</taxon>
        <taxon>Chytridiomycota</taxon>
        <taxon>Chytridiomycota incertae sedis</taxon>
        <taxon>Chytridiomycetes</taxon>
        <taxon>Rhizophydiales</taxon>
        <taxon>Rhizophydiales incertae sedis</taxon>
        <taxon>Batrachochytrium</taxon>
    </lineage>
</organism>
<dbReference type="Proteomes" id="UP000007241">
    <property type="component" value="Unassembled WGS sequence"/>
</dbReference>
<dbReference type="PANTHER" id="PTHR33651">
    <property type="entry name" value="PROTEIN CBG06246"/>
    <property type="match status" value="1"/>
</dbReference>
<evidence type="ECO:0000313" key="1">
    <source>
        <dbReference type="EMBL" id="EGF82390.1"/>
    </source>
</evidence>
<accession>F4NVZ5</accession>